<sequence length="72" mass="8361">MNLATEKMSFEDLTFILNGASEETISEFFGNIQTYIPSDDFFSFLNFVIKNDKKLLEKFKLNKEISKIILSL</sequence>
<evidence type="ECO:0000313" key="2">
    <source>
        <dbReference type="Proteomes" id="UP000593994"/>
    </source>
</evidence>
<organism evidence="1 2">
    <name type="scientific">Candidatus Sulfurimonas baltica</name>
    <dbReference type="NCBI Taxonomy" id="2740404"/>
    <lineage>
        <taxon>Bacteria</taxon>
        <taxon>Pseudomonadati</taxon>
        <taxon>Campylobacterota</taxon>
        <taxon>Epsilonproteobacteria</taxon>
        <taxon>Campylobacterales</taxon>
        <taxon>Sulfurimonadaceae</taxon>
        <taxon>Sulfurimonas</taxon>
    </lineage>
</organism>
<dbReference type="EMBL" id="CP054492">
    <property type="protein sequence ID" value="QOY50949.1"/>
    <property type="molecule type" value="Genomic_DNA"/>
</dbReference>
<dbReference type="Proteomes" id="UP000593994">
    <property type="component" value="Chromosome"/>
</dbReference>
<dbReference type="KEGG" id="sbal:HUE88_07270"/>
<proteinExistence type="predicted"/>
<protein>
    <submittedName>
        <fullName evidence="1">Uncharacterized protein</fullName>
    </submittedName>
</protein>
<accession>A0A7S7LSX4</accession>
<reference evidence="1 2" key="1">
    <citation type="submission" date="2020-05" db="EMBL/GenBank/DDBJ databases">
        <title>Sulfurimonas marisnigri, sp. nov., and Sulfurimonas baltica, sp. nov., manganese oxide reducing chemolithoautotrophs of the class Epsilonproteobacteria isolated from the pelagic redoxclines of the Black and Baltic Seas and emended description of the genus Sulfurimonas.</title>
        <authorList>
            <person name="Henkel J.V."/>
            <person name="Laudan C."/>
            <person name="Werner J."/>
            <person name="Neu T."/>
            <person name="Plewe S."/>
            <person name="Sproer C."/>
            <person name="Bunk B."/>
            <person name="Schulz-Vogt H.N."/>
        </authorList>
    </citation>
    <scope>NUCLEOTIDE SEQUENCE [LARGE SCALE GENOMIC DNA]</scope>
    <source>
        <strain evidence="1 2">GD2</strain>
    </source>
</reference>
<gene>
    <name evidence="1" type="ORF">HUE88_07270</name>
</gene>
<name>A0A7S7LSX4_9BACT</name>
<dbReference type="RefSeq" id="WP_194368069.1">
    <property type="nucleotide sequence ID" value="NZ_CP054492.1"/>
</dbReference>
<evidence type="ECO:0000313" key="1">
    <source>
        <dbReference type="EMBL" id="QOY50949.1"/>
    </source>
</evidence>
<keyword evidence="2" id="KW-1185">Reference proteome</keyword>
<dbReference type="AlphaFoldDB" id="A0A7S7LSX4"/>